<feature type="compositionally biased region" description="Low complexity" evidence="1">
    <location>
        <begin position="748"/>
        <end position="773"/>
    </location>
</feature>
<accession>A0A4S8N127</accession>
<dbReference type="InterPro" id="IPR002937">
    <property type="entry name" value="Amino_oxidase"/>
</dbReference>
<dbReference type="PANTHER" id="PTHR42923:SF17">
    <property type="entry name" value="AMINE OXIDASE DOMAIN-CONTAINING PROTEIN"/>
    <property type="match status" value="1"/>
</dbReference>
<evidence type="ECO:0000256" key="1">
    <source>
        <dbReference type="SAM" id="MobiDB-lite"/>
    </source>
</evidence>
<dbReference type="InterPro" id="IPR036188">
    <property type="entry name" value="FAD/NAD-bd_sf"/>
</dbReference>
<proteinExistence type="predicted"/>
<dbReference type="Proteomes" id="UP000307087">
    <property type="component" value="Unassembled WGS sequence"/>
</dbReference>
<sequence>MAGTPAPSGVVRRVAVVGSGVAGLTAAHVASRTANRTHVTLLEADLRLGGHADTHRITDPTGRELLIDSGFIVHNRRTYPTLLRLFDELGVPTQESEMSMSISDQGTGLEWAGALGRSGVFPRGSRNHRNPAYLRMLTEVPRFHRRAQRLVARSSDPGADATTLGAFLDAGRFSPYFRRHFMEPLVAAVWSCDPDTALDYPAAYLFAFLQHHGMLRVFGSPTWRTVSGGSRTYVDAVAESLRQAGATIRCGEPVVAIEETPDGSDGSGGSVVVTTTAGREEYDAVVVAAHPEQALAMLARPTTAQREVLGALPYAPNTALLHTDTSLMPTHRDAWASWNFRRPLDARDGVLVTYDLTRLQRLPTDTAYLVTLGGEDLVDPDSVLVRRDYAHPLYTPSSVAAQRRLPEIDSDRIVFAGAYHGWGFHEDGARSGLAAAERLGLTWANAPSPTPRTSAAGGSVAEVRGHTAPAATTYVTTLTHRRREPIERRFTHRSRFWVVDLDRVDAQGRADGGRGRFLGRDHFDGDTASVREGLDRFLARHGLDLRGGTALMAAPPRALGHCFNPISVHWCWADAARSGGRPAGPPDATVVEVHNTYGDRHAYLLDADAAGRAVIDKAMYVSPFHGTDGHYEVAVPPPGAGDGTLRLAIRLVTDDGARFDASLVGQPATSPSPGPPLAGLRGAALIRMHGIALWLRRLPVQPRPAHDASHRGASAEAPGHRGASASERHEMPAAPSTRSAQGSRDARSSLAGSSTTGTTSPRAGSSTTGRSLR</sequence>
<dbReference type="OrthoDB" id="20837at2"/>
<evidence type="ECO:0000259" key="2">
    <source>
        <dbReference type="Pfam" id="PF01593"/>
    </source>
</evidence>
<protein>
    <submittedName>
        <fullName evidence="3">FAD-dependent oxidoreductase</fullName>
    </submittedName>
</protein>
<dbReference type="EMBL" id="STGW01000016">
    <property type="protein sequence ID" value="THV09161.1"/>
    <property type="molecule type" value="Genomic_DNA"/>
</dbReference>
<evidence type="ECO:0000313" key="4">
    <source>
        <dbReference type="Proteomes" id="UP000307087"/>
    </source>
</evidence>
<comment type="caution">
    <text evidence="3">The sequence shown here is derived from an EMBL/GenBank/DDBJ whole genome shotgun (WGS) entry which is preliminary data.</text>
</comment>
<dbReference type="PANTHER" id="PTHR42923">
    <property type="entry name" value="PROTOPORPHYRINOGEN OXIDASE"/>
    <property type="match status" value="1"/>
</dbReference>
<keyword evidence="4" id="KW-1185">Reference proteome</keyword>
<dbReference type="AlphaFoldDB" id="A0A4S8N127"/>
<dbReference type="SUPFAM" id="SSF51905">
    <property type="entry name" value="FAD/NAD(P)-binding domain"/>
    <property type="match status" value="1"/>
</dbReference>
<dbReference type="Gene3D" id="3.50.50.60">
    <property type="entry name" value="FAD/NAD(P)-binding domain"/>
    <property type="match status" value="1"/>
</dbReference>
<evidence type="ECO:0000313" key="3">
    <source>
        <dbReference type="EMBL" id="THV09161.1"/>
    </source>
</evidence>
<dbReference type="GO" id="GO:0016491">
    <property type="term" value="F:oxidoreductase activity"/>
    <property type="evidence" value="ECO:0007669"/>
    <property type="project" value="InterPro"/>
</dbReference>
<dbReference type="InterPro" id="IPR050464">
    <property type="entry name" value="Zeta_carotene_desat/Oxidored"/>
</dbReference>
<organism evidence="3 4">
    <name type="scientific">Nocardioides caeni</name>
    <dbReference type="NCBI Taxonomy" id="574700"/>
    <lineage>
        <taxon>Bacteria</taxon>
        <taxon>Bacillati</taxon>
        <taxon>Actinomycetota</taxon>
        <taxon>Actinomycetes</taxon>
        <taxon>Propionibacteriales</taxon>
        <taxon>Nocardioidaceae</taxon>
        <taxon>Nocardioides</taxon>
    </lineage>
</organism>
<dbReference type="Pfam" id="PF01593">
    <property type="entry name" value="Amino_oxidase"/>
    <property type="match status" value="1"/>
</dbReference>
<feature type="region of interest" description="Disordered" evidence="1">
    <location>
        <begin position="703"/>
        <end position="773"/>
    </location>
</feature>
<reference evidence="3 4" key="1">
    <citation type="journal article" date="2009" name="Int. J. Syst. Evol. Microbiol.">
        <title>Nocardioides caeni sp. nov., isolated from wastewater.</title>
        <authorList>
            <person name="Yoon J.H."/>
            <person name="Kang S.J."/>
            <person name="Park S."/>
            <person name="Kim W."/>
            <person name="Oh T.K."/>
        </authorList>
    </citation>
    <scope>NUCLEOTIDE SEQUENCE [LARGE SCALE GENOMIC DNA]</scope>
    <source>
        <strain evidence="3 4">DSM 23134</strain>
    </source>
</reference>
<feature type="domain" description="Amine oxidase" evidence="2">
    <location>
        <begin position="21"/>
        <end position="439"/>
    </location>
</feature>
<dbReference type="InterPro" id="IPR010775">
    <property type="entry name" value="DUF1365"/>
</dbReference>
<dbReference type="Pfam" id="PF07103">
    <property type="entry name" value="DUF1365"/>
    <property type="match status" value="1"/>
</dbReference>
<dbReference type="RefSeq" id="WP_136564128.1">
    <property type="nucleotide sequence ID" value="NZ_STGW01000016.1"/>
</dbReference>
<gene>
    <name evidence="3" type="ORF">E9934_17165</name>
</gene>
<name>A0A4S8N127_9ACTN</name>